<dbReference type="RefSeq" id="WP_013433256.1">
    <property type="nucleotide sequence ID" value="NC_014721.1"/>
</dbReference>
<dbReference type="InterPro" id="IPR025657">
    <property type="entry name" value="RadC_JAB"/>
</dbReference>
<evidence type="ECO:0000259" key="7">
    <source>
        <dbReference type="PROSITE" id="PS50249"/>
    </source>
</evidence>
<protein>
    <submittedName>
        <fullName evidence="8">DNA repair protein RadC</fullName>
    </submittedName>
</protein>
<keyword evidence="3" id="KW-0479">Metal-binding</keyword>
<evidence type="ECO:0000256" key="5">
    <source>
        <dbReference type="ARBA" id="ARBA00022833"/>
    </source>
</evidence>
<dbReference type="Pfam" id="PF04002">
    <property type="entry name" value="RadC"/>
    <property type="match status" value="1"/>
</dbReference>
<reference evidence="8 9" key="2">
    <citation type="journal article" date="2011" name="J. Bacteriol.">
        <title>Complete genome sequences for the anaerobic, extremely thermophilic plant biomass-degrading bacteria Caldicellulosiruptor hydrothermalis, Caldicellulosiruptor kristjanssonii, Caldicellulosiruptor kronotskyensis, Caldicellulosiruptor owensenis, and Caldicellulosiruptor lactoaceticus.</title>
        <authorList>
            <person name="Blumer-Schuette S.E."/>
            <person name="Ozdemir I."/>
            <person name="Mistry D."/>
            <person name="Lucas S."/>
            <person name="Lapidus A."/>
            <person name="Cheng J.F."/>
            <person name="Goodwin L.A."/>
            <person name="Pitluck S."/>
            <person name="Land M.L."/>
            <person name="Hauser L.J."/>
            <person name="Woyke T."/>
            <person name="Mikhailova N."/>
            <person name="Pati A."/>
            <person name="Kyrpides N.C."/>
            <person name="Ivanova N."/>
            <person name="Detter J.C."/>
            <person name="Walston-Davenport K."/>
            <person name="Han S."/>
            <person name="Adams M.W."/>
            <person name="Kelly R.M."/>
        </authorList>
    </citation>
    <scope>NUCLEOTIDE SEQUENCE [LARGE SCALE GENOMIC DNA]</scope>
    <source>
        <strain evidence="9">ATCC 700853 / DSM 12137 / I77R1B</strain>
    </source>
</reference>
<evidence type="ECO:0000256" key="3">
    <source>
        <dbReference type="ARBA" id="ARBA00022723"/>
    </source>
</evidence>
<dbReference type="EMBL" id="CP002326">
    <property type="protein sequence ID" value="ADQ41535.1"/>
    <property type="molecule type" value="Genomic_DNA"/>
</dbReference>
<dbReference type="InterPro" id="IPR037518">
    <property type="entry name" value="MPN"/>
</dbReference>
<comment type="similarity">
    <text evidence="1">Belongs to the UPF0758 family.</text>
</comment>
<dbReference type="PANTHER" id="PTHR30471:SF3">
    <property type="entry name" value="UPF0758 PROTEIN YEES-RELATED"/>
    <property type="match status" value="1"/>
</dbReference>
<evidence type="ECO:0000313" key="8">
    <source>
        <dbReference type="EMBL" id="ADQ41535.1"/>
    </source>
</evidence>
<dbReference type="GO" id="GO:0008237">
    <property type="term" value="F:metallopeptidase activity"/>
    <property type="evidence" value="ECO:0007669"/>
    <property type="project" value="UniProtKB-KW"/>
</dbReference>
<dbReference type="eggNOG" id="COG2003">
    <property type="taxonomic scope" value="Bacteria"/>
</dbReference>
<evidence type="ECO:0000256" key="1">
    <source>
        <dbReference type="ARBA" id="ARBA00010243"/>
    </source>
</evidence>
<keyword evidence="4" id="KW-0378">Hydrolase</keyword>
<dbReference type="AlphaFoldDB" id="E4S5A1"/>
<dbReference type="InterPro" id="IPR001405">
    <property type="entry name" value="UPF0758"/>
</dbReference>
<evidence type="ECO:0000256" key="6">
    <source>
        <dbReference type="ARBA" id="ARBA00023049"/>
    </source>
</evidence>
<keyword evidence="2" id="KW-0645">Protease</keyword>
<accession>E4S5A1</accession>
<dbReference type="PROSITE" id="PS50249">
    <property type="entry name" value="MPN"/>
    <property type="match status" value="1"/>
</dbReference>
<gene>
    <name evidence="8" type="ordered locus">Calkr_2066</name>
</gene>
<dbReference type="HOGENOM" id="CLU_073529_3_0_9"/>
<keyword evidence="9" id="KW-1185">Reference proteome</keyword>
<dbReference type="OrthoDB" id="9804482at2"/>
<dbReference type="GO" id="GO:0046872">
    <property type="term" value="F:metal ion binding"/>
    <property type="evidence" value="ECO:0007669"/>
    <property type="project" value="UniProtKB-KW"/>
</dbReference>
<dbReference type="Gene3D" id="3.40.140.10">
    <property type="entry name" value="Cytidine Deaminase, domain 2"/>
    <property type="match status" value="1"/>
</dbReference>
<proteinExistence type="inferred from homology"/>
<dbReference type="GO" id="GO:0006508">
    <property type="term" value="P:proteolysis"/>
    <property type="evidence" value="ECO:0007669"/>
    <property type="project" value="UniProtKB-KW"/>
</dbReference>
<dbReference type="STRING" id="632335.Calkr_2066"/>
<reference key="1">
    <citation type="submission" date="2010-11" db="EMBL/GenBank/DDBJ databases">
        <title>Complete sequence of chromosome of Caldicellulosiruptor kristjanssonii 177R1B.</title>
        <authorList>
            <consortium name="US DOE Joint Genome Institute"/>
            <person name="Lucas S."/>
            <person name="Copeland A."/>
            <person name="Lapidus A."/>
            <person name="Cheng J.-F."/>
            <person name="Bruce D."/>
            <person name="Goodwin L."/>
            <person name="Pitluck S."/>
            <person name="Davenport K."/>
            <person name="Detter J.C."/>
            <person name="Han C."/>
            <person name="Tapia R."/>
            <person name="Land M."/>
            <person name="Hauser L."/>
            <person name="Jeffries C."/>
            <person name="Kyrpides N."/>
            <person name="Ivanova N."/>
            <person name="Mikhailova N."/>
            <person name="Blumer-Schuette S.E."/>
            <person name="Kelly R.M."/>
            <person name="Woyke T."/>
        </authorList>
    </citation>
    <scope>NUCLEOTIDE SEQUENCE</scope>
    <source>
        <strain>177R1B</strain>
    </source>
</reference>
<dbReference type="Proteomes" id="UP000009256">
    <property type="component" value="Chromosome"/>
</dbReference>
<feature type="domain" description="MPN" evidence="7">
    <location>
        <begin position="34"/>
        <end position="157"/>
    </location>
</feature>
<keyword evidence="5" id="KW-0862">Zinc</keyword>
<organism evidence="8 9">
    <name type="scientific">Caldicellulosiruptor acetigenus (strain ATCC 700853 / DSM 12137 / I77R1B)</name>
    <name type="common">Caldicellulosiruptor kristjanssonii</name>
    <dbReference type="NCBI Taxonomy" id="632335"/>
    <lineage>
        <taxon>Bacteria</taxon>
        <taxon>Bacillati</taxon>
        <taxon>Bacillota</taxon>
        <taxon>Bacillota incertae sedis</taxon>
        <taxon>Caldicellulosiruptorales</taxon>
        <taxon>Caldicellulosiruptoraceae</taxon>
        <taxon>Caldicellulosiruptor</taxon>
    </lineage>
</organism>
<dbReference type="CDD" id="cd08071">
    <property type="entry name" value="MPN_DUF2466"/>
    <property type="match status" value="1"/>
</dbReference>
<dbReference type="KEGG" id="cki:Calkr_2066"/>
<dbReference type="PANTHER" id="PTHR30471">
    <property type="entry name" value="DNA REPAIR PROTEIN RADC"/>
    <property type="match status" value="1"/>
</dbReference>
<evidence type="ECO:0000256" key="2">
    <source>
        <dbReference type="ARBA" id="ARBA00022670"/>
    </source>
</evidence>
<keyword evidence="6" id="KW-0482">Metalloprotease</keyword>
<evidence type="ECO:0000313" key="9">
    <source>
        <dbReference type="Proteomes" id="UP000009256"/>
    </source>
</evidence>
<sequence>MKQLTFADCPRTNMVSKYKLVVVREESFPYNTSIRNVSKAVEFLKRHLRLHQEPEEVFIAVATDPQLNPVAVFEVARGTLTEAQISMRELFKRLIISNCNSFIVAHNHPGGSERPSLDDVRTTDRIRETAKLLGITFNDHIIVTEEGYYSFAENNMLQG</sequence>
<evidence type="ECO:0000256" key="4">
    <source>
        <dbReference type="ARBA" id="ARBA00022801"/>
    </source>
</evidence>
<name>E4S5A1_CALA7</name>